<proteinExistence type="predicted"/>
<protein>
    <submittedName>
        <fullName evidence="2">Uncharacterized protein</fullName>
    </submittedName>
</protein>
<reference evidence="2" key="1">
    <citation type="submission" date="2019-03" db="EMBL/GenBank/DDBJ databases">
        <title>Single cell metagenomics reveals metabolic interactions within the superorganism composed of flagellate Streblomastix strix and complex community of Bacteroidetes bacteria on its surface.</title>
        <authorList>
            <person name="Treitli S.C."/>
            <person name="Kolisko M."/>
            <person name="Husnik F."/>
            <person name="Keeling P."/>
            <person name="Hampl V."/>
        </authorList>
    </citation>
    <scope>NUCLEOTIDE SEQUENCE</scope>
    <source>
        <strain evidence="2">STM</strain>
    </source>
</reference>
<feature type="compositionally biased region" description="Basic and acidic residues" evidence="1">
    <location>
        <begin position="24"/>
        <end position="34"/>
    </location>
</feature>
<feature type="non-terminal residue" evidence="2">
    <location>
        <position position="1"/>
    </location>
</feature>
<name>A0A5J4R0C4_9ZZZZ</name>
<dbReference type="EMBL" id="SNRY01001996">
    <property type="protein sequence ID" value="KAA6327416.1"/>
    <property type="molecule type" value="Genomic_DNA"/>
</dbReference>
<dbReference type="AlphaFoldDB" id="A0A5J4R0C4"/>
<evidence type="ECO:0000313" key="2">
    <source>
        <dbReference type="EMBL" id="KAA6327416.1"/>
    </source>
</evidence>
<sequence length="34" mass="3894">VRMQVATYSLPWKQNSTGENLKNAGEKENTNKEK</sequence>
<gene>
    <name evidence="2" type="ORF">EZS27_023592</name>
</gene>
<accession>A0A5J4R0C4</accession>
<feature type="region of interest" description="Disordered" evidence="1">
    <location>
        <begin position="1"/>
        <end position="34"/>
    </location>
</feature>
<comment type="caution">
    <text evidence="2">The sequence shown here is derived from an EMBL/GenBank/DDBJ whole genome shotgun (WGS) entry which is preliminary data.</text>
</comment>
<organism evidence="2">
    <name type="scientific">termite gut metagenome</name>
    <dbReference type="NCBI Taxonomy" id="433724"/>
    <lineage>
        <taxon>unclassified sequences</taxon>
        <taxon>metagenomes</taxon>
        <taxon>organismal metagenomes</taxon>
    </lineage>
</organism>
<evidence type="ECO:0000256" key="1">
    <source>
        <dbReference type="SAM" id="MobiDB-lite"/>
    </source>
</evidence>